<name>A0AAJ5HQQ9_FERIS</name>
<dbReference type="RefSeq" id="WP_231882451.1">
    <property type="nucleotide sequence ID" value="NZ_CP014334.2"/>
</dbReference>
<organism evidence="1 2">
    <name type="scientific">Fervidobacterium islandicum</name>
    <dbReference type="NCBI Taxonomy" id="2423"/>
    <lineage>
        <taxon>Bacteria</taxon>
        <taxon>Thermotogati</taxon>
        <taxon>Thermotogota</taxon>
        <taxon>Thermotogae</taxon>
        <taxon>Thermotogales</taxon>
        <taxon>Fervidobacteriaceae</taxon>
        <taxon>Fervidobacterium</taxon>
    </lineage>
</organism>
<dbReference type="EMBL" id="CP014334">
    <property type="protein sequence ID" value="UOE96759.1"/>
    <property type="molecule type" value="Genomic_DNA"/>
</dbReference>
<gene>
    <name evidence="1" type="ORF">NA23_10780</name>
</gene>
<proteinExistence type="predicted"/>
<dbReference type="Proteomes" id="UP000093740">
    <property type="component" value="Chromosome"/>
</dbReference>
<evidence type="ECO:0000313" key="2">
    <source>
        <dbReference type="Proteomes" id="UP000093740"/>
    </source>
</evidence>
<dbReference type="AlphaFoldDB" id="A0AAJ5HQQ9"/>
<reference evidence="1 2" key="1">
    <citation type="journal article" date="2015" name="Stand. Genomic Sci.">
        <title>Genome sequence of a native-feather degrading extremely thermophilic Eubacterium, Fervidobacterium islandicum AW-1.</title>
        <authorList>
            <person name="Lee Y.J."/>
            <person name="Jeong H."/>
            <person name="Park G.S."/>
            <person name="Kwak Y."/>
            <person name="Lee S.J."/>
            <person name="Lee S.J."/>
            <person name="Park M.K."/>
            <person name="Kim J.Y."/>
            <person name="Kang H.K."/>
            <person name="Shin J.H."/>
            <person name="Lee D.W."/>
        </authorList>
    </citation>
    <scope>NUCLEOTIDE SEQUENCE [LARGE SCALE GENOMIC DNA]</scope>
    <source>
        <strain evidence="1 2">AW-1</strain>
    </source>
</reference>
<dbReference type="KEGG" id="fia:NA23_10780"/>
<accession>A0AAJ5HQQ9</accession>
<protein>
    <submittedName>
        <fullName evidence="1">Uncharacterized protein</fullName>
    </submittedName>
</protein>
<keyword evidence="2" id="KW-1185">Reference proteome</keyword>
<evidence type="ECO:0000313" key="1">
    <source>
        <dbReference type="EMBL" id="UOE96759.1"/>
    </source>
</evidence>
<sequence length="155" mass="17959">MSDRQIRIEKLKGMQADRNRILRRKTDRREILNQRKSKKVNVSFEITSATTETDVRMTDFGDFHGAITMRAARIREIEAFLTLSFRERESAFTFRTDETGNLNQRTIGSTTMIVSVDVDFSWMIAVRTARTIGEVGFTWHRVIYFREDGGGCTPL</sequence>